<name>A0A9N6YIW0_9RHAB</name>
<accession>A0A9N6YIW0</accession>
<protein>
    <submittedName>
        <fullName evidence="2">Protein 2</fullName>
    </submittedName>
</protein>
<proteinExistence type="predicted"/>
<feature type="region of interest" description="Disordered" evidence="1">
    <location>
        <begin position="444"/>
        <end position="501"/>
    </location>
</feature>
<sequence length="501" mass="55859">MVLTRSGASTNPTVDHSLADFLDTASSPQVGISFPVPISVEYPTLLAIKMTNSENSQTQHSDDGIPSDEKISPLRNLDDVKAIPVDKEDEIFLDPNFPKDTDEHLRGGALLERNLLKSPPRFDLSIETAAEFAEQTKSGKNVRKRVAKTAKDLKEKRRSEKDDVLVIRKRKKKDEETSYVEKESENDSEKLASYLNKYCTLYNITPTAEEASDGLSYFMTKDYERISQVATYFEGFRRGMSKGVGKREGEASKLIEVIKSAIVEVKGMGAQYSEIVNNLQAAVKGLKITESNLAVYNKGLPAGKLSESPKKVDKGKGKVSGESKSANIFQSVSSDAKLLSGSMSAFRSAQQSRVPLPTIVKKKKTEVYFSRSLGNYLDILQMGKGLLKTYGGQIQGESLFEGVCDKITEDRWKELKMDPVEAMKEKRTIMGKVAAEYKKLLEVSKKDEEEKDVEGSSAHKEKKKKSQKEPSKKKEEKVEEKKEDEEEEGDETEEDENEDGA</sequence>
<dbReference type="EMBL" id="BK061758">
    <property type="protein sequence ID" value="DAZ90687.1"/>
    <property type="molecule type" value="Viral_cRNA"/>
</dbReference>
<reference evidence="2" key="1">
    <citation type="journal article" date="2022" name="bioRxiv">
        <title>Unlocking the hidden genetic diversity of varicosaviruses, the neglected plant rhabdoviruses.</title>
        <authorList>
            <person name="Bejerman N."/>
            <person name="Dietzgen R.G."/>
            <person name="Debat H."/>
        </authorList>
    </citation>
    <scope>NUCLEOTIDE SEQUENCE</scope>
</reference>
<feature type="compositionally biased region" description="Basic and acidic residues" evidence="1">
    <location>
        <begin position="467"/>
        <end position="481"/>
    </location>
</feature>
<evidence type="ECO:0000256" key="1">
    <source>
        <dbReference type="SAM" id="MobiDB-lite"/>
    </source>
</evidence>
<organism evidence="2">
    <name type="scientific">Centaurea virus 1</name>
    <dbReference type="NCBI Taxonomy" id="2977962"/>
    <lineage>
        <taxon>Viruses</taxon>
        <taxon>Riboviria</taxon>
        <taxon>Orthornavirae</taxon>
        <taxon>Negarnaviricota</taxon>
        <taxon>Haploviricotina</taxon>
        <taxon>Monjiviricetes</taxon>
        <taxon>Mononegavirales</taxon>
        <taxon>Rhabdoviridae</taxon>
        <taxon>Betarhabdovirinae</taxon>
        <taxon>Varicosavirus</taxon>
        <taxon>Varicosavirus centaurea</taxon>
    </lineage>
</organism>
<evidence type="ECO:0000313" key="2">
    <source>
        <dbReference type="EMBL" id="DAZ90687.1"/>
    </source>
</evidence>
<feature type="compositionally biased region" description="Basic and acidic residues" evidence="1">
    <location>
        <begin position="444"/>
        <end position="459"/>
    </location>
</feature>
<feature type="compositionally biased region" description="Acidic residues" evidence="1">
    <location>
        <begin position="482"/>
        <end position="501"/>
    </location>
</feature>